<gene>
    <name evidence="1" type="ORF">QFC22_001972</name>
</gene>
<sequence>MDQPINTNSESVEALLARLRQAQERTNQDPGPSQNGNHYQYQPNINPYEQPQYNGDSHGFSSSIVTPTSDPSFGQAYAQQQQQYDQHPTFYNDRLQYQEHYQAPALQHGPTPAYSVNSLLTSLQSSRQGGYPGPVPPIPPPPQYGFVQPDIGSRQTPTGWNRSKYAPQRQQQQSQTNGHDGRNSANSNLPANPTVSSFNTEPLHRRIQPSVSPSGLPNKSEKQRSPIAYTREPVVEPPRKVPKIATPPTPVAPIVSTPVQPAQYDPYNEDYEEATVPEDAPQAFEELSDVEHDTSGDEEEQVKTTEEEEHARVIAQRNTDEFVNLSYGQALPIITRLLNEDTVMQRLRELKEEQDRMERQLWEKRLEIVKVYRERIENAKADAVRQDEKTGNSLIQKERSAASRALKQYYITRCLPHFDDLHRKHLKIMQEELGIPGLGRPETRRRIPVTMSGRAERPISVDSDDEEGGGEEETMNPGDVELAEEEKQKMLARRRKIMSVIESVMSDA</sequence>
<evidence type="ECO:0000313" key="1">
    <source>
        <dbReference type="EMBL" id="KAJ9122543.1"/>
    </source>
</evidence>
<reference evidence="1" key="1">
    <citation type="submission" date="2023-04" db="EMBL/GenBank/DDBJ databases">
        <title>Draft Genome sequencing of Naganishia species isolated from polar environments using Oxford Nanopore Technology.</title>
        <authorList>
            <person name="Leo P."/>
            <person name="Venkateswaran K."/>
        </authorList>
    </citation>
    <scope>NUCLEOTIDE SEQUENCE</scope>
    <source>
        <strain evidence="1">MNA-CCFEE 5425</strain>
    </source>
</reference>
<keyword evidence="2" id="KW-1185">Reference proteome</keyword>
<dbReference type="Proteomes" id="UP001243375">
    <property type="component" value="Unassembled WGS sequence"/>
</dbReference>
<proteinExistence type="predicted"/>
<protein>
    <submittedName>
        <fullName evidence="1">Uncharacterized protein</fullName>
    </submittedName>
</protein>
<evidence type="ECO:0000313" key="2">
    <source>
        <dbReference type="Proteomes" id="UP001243375"/>
    </source>
</evidence>
<accession>A0ACC2XES8</accession>
<comment type="caution">
    <text evidence="1">The sequence shown here is derived from an EMBL/GenBank/DDBJ whole genome shotgun (WGS) entry which is preliminary data.</text>
</comment>
<name>A0ACC2XES8_9TREE</name>
<organism evidence="1 2">
    <name type="scientific">Naganishia vaughanmartiniae</name>
    <dbReference type="NCBI Taxonomy" id="1424756"/>
    <lineage>
        <taxon>Eukaryota</taxon>
        <taxon>Fungi</taxon>
        <taxon>Dikarya</taxon>
        <taxon>Basidiomycota</taxon>
        <taxon>Agaricomycotina</taxon>
        <taxon>Tremellomycetes</taxon>
        <taxon>Filobasidiales</taxon>
        <taxon>Filobasidiaceae</taxon>
        <taxon>Naganishia</taxon>
    </lineage>
</organism>
<dbReference type="EMBL" id="JASBWU010000004">
    <property type="protein sequence ID" value="KAJ9122543.1"/>
    <property type="molecule type" value="Genomic_DNA"/>
</dbReference>